<dbReference type="InterPro" id="IPR024198">
    <property type="entry name" value="UCP033642"/>
</dbReference>
<feature type="domain" description="DUF2262" evidence="1">
    <location>
        <begin position="139"/>
        <end position="274"/>
    </location>
</feature>
<dbReference type="PIRSF" id="PIRSF033642">
    <property type="entry name" value="UCP033642"/>
    <property type="match status" value="1"/>
</dbReference>
<evidence type="ECO:0000313" key="3">
    <source>
        <dbReference type="EMBL" id="URZ10618.1"/>
    </source>
</evidence>
<keyword evidence="4" id="KW-1185">Reference proteome</keyword>
<dbReference type="RefSeq" id="WP_077835543.1">
    <property type="nucleotide sequence ID" value="NZ_CP096983.1"/>
</dbReference>
<protein>
    <recommendedName>
        <fullName evidence="5">DUF2262 domain-containing protein</fullName>
    </recommendedName>
</protein>
<accession>A0A1S8KXT6</accession>
<proteinExistence type="predicted"/>
<name>A0A1S8KXT6_9CLOT</name>
<sequence>MSNIFKKVLKTEKNLLEDNTGALVKEVVGIVSINGVSAGRARKEKLWTLRFELDEWRYLGEGLKNSKLNVMKKVTDEQLKDIQNTIKAETIVKIKLSIDYKSTGDRADAIFEEFVEEVSDDIELNECLEKLKEPITYEDSYFGTLTFDRMVNWYGRTIEWNDENISLSLLIDDREDINSSLEVAKVLFENQLKWQGKVSDYAVEQLLSLKNEVWLQEGEEELTADEFKSRMKLEAITVNPNGDFEFWHNDGDLFWGHSILVSGNLNRGFDFADIPG</sequence>
<dbReference type="KEGG" id="crw:CROST_013280"/>
<dbReference type="AlphaFoldDB" id="A0A1S8KXT6"/>
<dbReference type="Pfam" id="PF10020">
    <property type="entry name" value="DUF2262"/>
    <property type="match status" value="1"/>
</dbReference>
<organism evidence="3 4">
    <name type="scientific">Clostridium felsineum</name>
    <dbReference type="NCBI Taxonomy" id="36839"/>
    <lineage>
        <taxon>Bacteria</taxon>
        <taxon>Bacillati</taxon>
        <taxon>Bacillota</taxon>
        <taxon>Clostridia</taxon>
        <taxon>Eubacteriales</taxon>
        <taxon>Clostridiaceae</taxon>
        <taxon>Clostridium</taxon>
    </lineage>
</organism>
<evidence type="ECO:0000259" key="1">
    <source>
        <dbReference type="Pfam" id="PF10020"/>
    </source>
</evidence>
<reference evidence="3 4" key="1">
    <citation type="submission" date="2022-04" db="EMBL/GenBank/DDBJ databases">
        <title>Genome sequence of C. roseum typestrain.</title>
        <authorList>
            <person name="Poehlein A."/>
            <person name="Schoch T."/>
            <person name="Duerre P."/>
            <person name="Daniel R."/>
        </authorList>
    </citation>
    <scope>NUCLEOTIDE SEQUENCE [LARGE SCALE GENOMIC DNA]</scope>
    <source>
        <strain evidence="3 4">DSM 7320</strain>
    </source>
</reference>
<dbReference type="EMBL" id="CP096983">
    <property type="protein sequence ID" value="URZ10618.1"/>
    <property type="molecule type" value="Genomic_DNA"/>
</dbReference>
<dbReference type="STRING" id="84029.CROST_44240"/>
<dbReference type="Proteomes" id="UP000190951">
    <property type="component" value="Chromosome"/>
</dbReference>
<gene>
    <name evidence="3" type="ORF">CROST_013280</name>
</gene>
<evidence type="ECO:0000259" key="2">
    <source>
        <dbReference type="Pfam" id="PF22886"/>
    </source>
</evidence>
<evidence type="ECO:0000313" key="4">
    <source>
        <dbReference type="Proteomes" id="UP000190951"/>
    </source>
</evidence>
<dbReference type="Pfam" id="PF22886">
    <property type="entry name" value="DUF7021"/>
    <property type="match status" value="1"/>
</dbReference>
<feature type="domain" description="DUF7021" evidence="2">
    <location>
        <begin position="20"/>
        <end position="130"/>
    </location>
</feature>
<evidence type="ECO:0008006" key="5">
    <source>
        <dbReference type="Google" id="ProtNLM"/>
    </source>
</evidence>
<dbReference type="InterPro" id="IPR054286">
    <property type="entry name" value="DUF7021"/>
</dbReference>
<dbReference type="InterPro" id="IPR019260">
    <property type="entry name" value="DUF2262"/>
</dbReference>